<evidence type="ECO:0000313" key="1">
    <source>
        <dbReference type="EMBL" id="KUM49257.1"/>
    </source>
</evidence>
<dbReference type="AlphaFoldDB" id="A0A101M1M9"/>
<geneLocation type="mitochondrion" evidence="1"/>
<name>A0A101M1M9_PICGL</name>
<reference evidence="1" key="1">
    <citation type="journal article" date="2015" name="Genome Biol. Evol.">
        <title>Organellar Genomes of White Spruce (Picea glauca): Assembly and Annotation.</title>
        <authorList>
            <person name="Jackman S.D."/>
            <person name="Warren R.L."/>
            <person name="Gibb E.A."/>
            <person name="Vandervalk B.P."/>
            <person name="Mohamadi H."/>
            <person name="Chu J."/>
            <person name="Raymond A."/>
            <person name="Pleasance S."/>
            <person name="Coope R."/>
            <person name="Wildung M.R."/>
            <person name="Ritland C.E."/>
            <person name="Bousquet J."/>
            <person name="Jones S.J."/>
            <person name="Bohlmann J."/>
            <person name="Birol I."/>
        </authorList>
    </citation>
    <scope>NUCLEOTIDE SEQUENCE [LARGE SCALE GENOMIC DNA]</scope>
    <source>
        <tissue evidence="1">Flushing bud</tissue>
    </source>
</reference>
<gene>
    <name evidence="1" type="ORF">ABT39_MTgene3806</name>
</gene>
<protein>
    <submittedName>
        <fullName evidence="1">Uncharacterized protein</fullName>
    </submittedName>
</protein>
<comment type="caution">
    <text evidence="1">The sequence shown here is derived from an EMBL/GenBank/DDBJ whole genome shotgun (WGS) entry which is preliminary data.</text>
</comment>
<organism evidence="1">
    <name type="scientific">Picea glauca</name>
    <name type="common">White spruce</name>
    <name type="synonym">Pinus glauca</name>
    <dbReference type="NCBI Taxonomy" id="3330"/>
    <lineage>
        <taxon>Eukaryota</taxon>
        <taxon>Viridiplantae</taxon>
        <taxon>Streptophyta</taxon>
        <taxon>Embryophyta</taxon>
        <taxon>Tracheophyta</taxon>
        <taxon>Spermatophyta</taxon>
        <taxon>Pinopsida</taxon>
        <taxon>Pinidae</taxon>
        <taxon>Conifers I</taxon>
        <taxon>Pinales</taxon>
        <taxon>Pinaceae</taxon>
        <taxon>Picea</taxon>
    </lineage>
</organism>
<dbReference type="EMBL" id="LKAM01000003">
    <property type="protein sequence ID" value="KUM49257.1"/>
    <property type="molecule type" value="Genomic_DNA"/>
</dbReference>
<accession>A0A101M1M9</accession>
<proteinExistence type="predicted"/>
<keyword evidence="1" id="KW-0496">Mitochondrion</keyword>
<sequence length="104" mass="11575">MNTCCLSSFGPPHLKLCFPSIKALLSFFLLCAPLRRKSPSVCLSQKKVPFCVPLSEDNQYRSINPLSAPAQHPYCYSLPSMNDTLCMLIILRCTGNTSSFLPFL</sequence>